<reference evidence="2 3" key="1">
    <citation type="submission" date="2018-08" db="EMBL/GenBank/DDBJ databases">
        <title>Erythrobacter zhengii sp.nov., a bacterium isolated from deep-sea sediment.</title>
        <authorList>
            <person name="Fang C."/>
            <person name="Wu Y.-H."/>
            <person name="Sun C."/>
            <person name="Wang H."/>
            <person name="Cheng H."/>
            <person name="Meng F.-X."/>
            <person name="Wang C.-S."/>
            <person name="Xu X.-W."/>
        </authorList>
    </citation>
    <scope>NUCLEOTIDE SEQUENCE [LARGE SCALE GENOMIC DNA]</scope>
    <source>
        <strain evidence="2 3">V18</strain>
    </source>
</reference>
<keyword evidence="1" id="KW-0175">Coiled coil</keyword>
<sequence>MQMVSKVERERAALEAAEQDVAERRRKLAQMEKEEAEKELARLVRKVGHACAVRLLELAVSVKPKSAIEALEKMEPAGQKQSS</sequence>
<evidence type="ECO:0000313" key="3">
    <source>
        <dbReference type="Proteomes" id="UP000286576"/>
    </source>
</evidence>
<gene>
    <name evidence="2" type="ORF">D2V07_14565</name>
</gene>
<feature type="coiled-coil region" evidence="1">
    <location>
        <begin position="4"/>
        <end position="46"/>
    </location>
</feature>
<dbReference type="Proteomes" id="UP000286576">
    <property type="component" value="Unassembled WGS sequence"/>
</dbReference>
<organism evidence="2 3">
    <name type="scientific">Aurantiacibacter zhengii</name>
    <dbReference type="NCBI Taxonomy" id="2307003"/>
    <lineage>
        <taxon>Bacteria</taxon>
        <taxon>Pseudomonadati</taxon>
        <taxon>Pseudomonadota</taxon>
        <taxon>Alphaproteobacteria</taxon>
        <taxon>Sphingomonadales</taxon>
        <taxon>Erythrobacteraceae</taxon>
        <taxon>Aurantiacibacter</taxon>
    </lineage>
</organism>
<comment type="caution">
    <text evidence="2">The sequence shown here is derived from an EMBL/GenBank/DDBJ whole genome shotgun (WGS) entry which is preliminary data.</text>
</comment>
<evidence type="ECO:0000256" key="1">
    <source>
        <dbReference type="SAM" id="Coils"/>
    </source>
</evidence>
<proteinExistence type="predicted"/>
<protein>
    <submittedName>
        <fullName evidence="2">Uncharacterized protein</fullName>
    </submittedName>
</protein>
<evidence type="ECO:0000313" key="2">
    <source>
        <dbReference type="EMBL" id="RIV84230.1"/>
    </source>
</evidence>
<keyword evidence="3" id="KW-1185">Reference proteome</keyword>
<name>A0A418NPF8_9SPHN</name>
<accession>A0A418NPF8</accession>
<dbReference type="EMBL" id="QXFL01000007">
    <property type="protein sequence ID" value="RIV84230.1"/>
    <property type="molecule type" value="Genomic_DNA"/>
</dbReference>
<dbReference type="AlphaFoldDB" id="A0A418NPF8"/>